<sequence>MNPFTSLVGWNLSLKVAVEQARAALLYPPHGLHTLLIGPTGSGKTLFDRTMFRYAQTLGRVTGQAQLVSFNCADYAHNPQLLMSHLFGHVKGAFTGATQEKPGLVDAAHKSILFLDEIHRLPPEGQEMLFYLMDNGQYRRLGETGSYRSCTTLVIGATTADPHSSLLATFYRRFPVVINIPALTERPLACEAILDVVTMLLGTQEQVRALALNPGDRLIPFGKGPGTGYGSGSRRRGFTPGGCSRG</sequence>
<proteinExistence type="predicted"/>
<evidence type="ECO:0000313" key="6">
    <source>
        <dbReference type="Proteomes" id="UP000425916"/>
    </source>
</evidence>
<evidence type="ECO:0000259" key="4">
    <source>
        <dbReference type="PROSITE" id="PS50045"/>
    </source>
</evidence>
<dbReference type="GO" id="GO:0005524">
    <property type="term" value="F:ATP binding"/>
    <property type="evidence" value="ECO:0007669"/>
    <property type="project" value="UniProtKB-KW"/>
</dbReference>
<dbReference type="InterPro" id="IPR027417">
    <property type="entry name" value="P-loop_NTPase"/>
</dbReference>
<evidence type="ECO:0000313" key="5">
    <source>
        <dbReference type="EMBL" id="QGP91539.1"/>
    </source>
</evidence>
<dbReference type="Pfam" id="PF00158">
    <property type="entry name" value="Sigma54_activat"/>
    <property type="match status" value="1"/>
</dbReference>
<dbReference type="GO" id="GO:0006355">
    <property type="term" value="P:regulation of DNA-templated transcription"/>
    <property type="evidence" value="ECO:0007669"/>
    <property type="project" value="InterPro"/>
</dbReference>
<dbReference type="OrthoDB" id="9765164at2"/>
<evidence type="ECO:0000256" key="2">
    <source>
        <dbReference type="ARBA" id="ARBA00022840"/>
    </source>
</evidence>
<dbReference type="AlphaFoldDB" id="A0A6I5ZPN7"/>
<organism evidence="5 6">
    <name type="scientific">Neomoorella glycerini</name>
    <dbReference type="NCBI Taxonomy" id="55779"/>
    <lineage>
        <taxon>Bacteria</taxon>
        <taxon>Bacillati</taxon>
        <taxon>Bacillota</taxon>
        <taxon>Clostridia</taxon>
        <taxon>Neomoorellales</taxon>
        <taxon>Neomoorellaceae</taxon>
        <taxon>Neomoorella</taxon>
    </lineage>
</organism>
<gene>
    <name evidence="5" type="primary">norR_5</name>
    <name evidence="5" type="ORF">MGLY_08750</name>
</gene>
<feature type="region of interest" description="Disordered" evidence="3">
    <location>
        <begin position="223"/>
        <end position="246"/>
    </location>
</feature>
<reference evidence="5 6" key="1">
    <citation type="submission" date="2019-11" db="EMBL/GenBank/DDBJ databases">
        <title>Genome sequence of Moorella glycerini DSM11254.</title>
        <authorList>
            <person name="Poehlein A."/>
            <person name="Boeer T."/>
            <person name="Daniel R."/>
        </authorList>
    </citation>
    <scope>NUCLEOTIDE SEQUENCE [LARGE SCALE GENOMIC DNA]</scope>
    <source>
        <strain evidence="5 6">DSM 11254</strain>
    </source>
</reference>
<accession>A0A6I5ZPN7</accession>
<dbReference type="InterPro" id="IPR002078">
    <property type="entry name" value="Sigma_54_int"/>
</dbReference>
<keyword evidence="2" id="KW-0067">ATP-binding</keyword>
<dbReference type="CDD" id="cd00009">
    <property type="entry name" value="AAA"/>
    <property type="match status" value="1"/>
</dbReference>
<evidence type="ECO:0000256" key="3">
    <source>
        <dbReference type="SAM" id="MobiDB-lite"/>
    </source>
</evidence>
<dbReference type="PROSITE" id="PS50045">
    <property type="entry name" value="SIGMA54_INTERACT_4"/>
    <property type="match status" value="1"/>
</dbReference>
<name>A0A6I5ZPN7_9FIRM</name>
<keyword evidence="6" id="KW-1185">Reference proteome</keyword>
<protein>
    <submittedName>
        <fullName evidence="5">Anaerobic nitric oxide reductase transcription regulator NorR</fullName>
    </submittedName>
</protein>
<feature type="domain" description="Sigma-54 factor interaction" evidence="4">
    <location>
        <begin position="7"/>
        <end position="201"/>
    </location>
</feature>
<dbReference type="EMBL" id="CP046244">
    <property type="protein sequence ID" value="QGP91539.1"/>
    <property type="molecule type" value="Genomic_DNA"/>
</dbReference>
<dbReference type="SUPFAM" id="SSF52540">
    <property type="entry name" value="P-loop containing nucleoside triphosphate hydrolases"/>
    <property type="match status" value="1"/>
</dbReference>
<dbReference type="PANTHER" id="PTHR32071:SF90">
    <property type="entry name" value="TRANSCRIPTIONAL REGULATORY PROTEIN LEVR"/>
    <property type="match status" value="1"/>
</dbReference>
<dbReference type="Proteomes" id="UP000425916">
    <property type="component" value="Chromosome"/>
</dbReference>
<evidence type="ECO:0000256" key="1">
    <source>
        <dbReference type="ARBA" id="ARBA00022741"/>
    </source>
</evidence>
<dbReference type="Gene3D" id="3.40.50.300">
    <property type="entry name" value="P-loop containing nucleotide triphosphate hydrolases"/>
    <property type="match status" value="1"/>
</dbReference>
<dbReference type="PANTHER" id="PTHR32071">
    <property type="entry name" value="TRANSCRIPTIONAL REGULATORY PROTEIN"/>
    <property type="match status" value="1"/>
</dbReference>
<dbReference type="InterPro" id="IPR003593">
    <property type="entry name" value="AAA+_ATPase"/>
</dbReference>
<keyword evidence="1" id="KW-0547">Nucleotide-binding</keyword>
<dbReference type="SMART" id="SM00382">
    <property type="entry name" value="AAA"/>
    <property type="match status" value="1"/>
</dbReference>